<dbReference type="EMBL" id="AM902716">
    <property type="protein sequence ID" value="CAP42936.1"/>
    <property type="molecule type" value="Genomic_DNA"/>
</dbReference>
<dbReference type="STRING" id="94624.Bpet2594"/>
<dbReference type="InterPro" id="IPR010131">
    <property type="entry name" value="MdtP/NodT-like"/>
</dbReference>
<protein>
    <submittedName>
        <fullName evidence="4">Outer membrane exporter protein</fullName>
    </submittedName>
</protein>
<dbReference type="GO" id="GO:0015562">
    <property type="term" value="F:efflux transmembrane transporter activity"/>
    <property type="evidence" value="ECO:0007669"/>
    <property type="project" value="InterPro"/>
</dbReference>
<dbReference type="Pfam" id="PF02321">
    <property type="entry name" value="OEP"/>
    <property type="match status" value="2"/>
</dbReference>
<keyword evidence="2" id="KW-1134">Transmembrane beta strand</keyword>
<evidence type="ECO:0000256" key="3">
    <source>
        <dbReference type="SAM" id="Coils"/>
    </source>
</evidence>
<dbReference type="GO" id="GO:0005886">
    <property type="term" value="C:plasma membrane"/>
    <property type="evidence" value="ECO:0007669"/>
    <property type="project" value="UniProtKB-SubCell"/>
</dbReference>
<evidence type="ECO:0000313" key="4">
    <source>
        <dbReference type="EMBL" id="CAP42936.1"/>
    </source>
</evidence>
<sequence>MNAFSASPLHAGAPRAASAMLAALLALSGCAVGPDFEQPAAPAAERYSAAATPAATAGDDRTPAQRLHAGMDIPAQWWTLFRSPELDRLVREALAHSPTLEQARARLLQAQEEFRAESGARTLPSVDANLSGARQKVDPSAYGVPVTQPPAPFTLYNASIDVSYTLDLFGGERRAVEGLLAQVDYRRHELQAARMTLAANVVTAAIRQAGLQARLDATQAQLDAQAHQLDIVRQRHQAGGAAALEVRRQESLLAQTRATLPALEQDIERTRHQLAVYLGRLPAQADWPPLSLQALQLPLDVPLGVPSQLTRQRPDILAAEALWHRAAADVGVATANLYPRFTLTGSFGSQRTRAGDVADGVNVWSLALGLTQPLFHGGELRARRRAAEAAYQAAAAAYRDTVLQGLQQVADALSAVQADADTLQARAEAERQAEAAYRITAQQYQAGGVSQLALLDAQREQLRTRAERIQAQADRHADTAALLQALGGGWWNEQEGVSSLHPTQSPPACHGCLPATASPAR</sequence>
<comment type="similarity">
    <text evidence="1 2">Belongs to the outer membrane factor (OMF) (TC 1.B.17) family.</text>
</comment>
<evidence type="ECO:0000256" key="1">
    <source>
        <dbReference type="ARBA" id="ARBA00007613"/>
    </source>
</evidence>
<keyword evidence="2" id="KW-0812">Transmembrane</keyword>
<keyword evidence="3" id="KW-0175">Coiled coil</keyword>
<gene>
    <name evidence="4" type="ordered locus">Bpet2594</name>
</gene>
<dbReference type="Gene3D" id="1.20.1600.10">
    <property type="entry name" value="Outer membrane efflux proteins (OEP)"/>
    <property type="match status" value="1"/>
</dbReference>
<dbReference type="SUPFAM" id="SSF56954">
    <property type="entry name" value="Outer membrane efflux proteins (OEP)"/>
    <property type="match status" value="1"/>
</dbReference>
<feature type="coiled-coil region" evidence="3">
    <location>
        <begin position="406"/>
        <end position="479"/>
    </location>
</feature>
<organism evidence="4 5">
    <name type="scientific">Bordetella petrii (strain ATCC BAA-461 / DSM 12804 / CCUG 43448 / CIP 107267 / Se-1111R)</name>
    <dbReference type="NCBI Taxonomy" id="340100"/>
    <lineage>
        <taxon>Bacteria</taxon>
        <taxon>Pseudomonadati</taxon>
        <taxon>Pseudomonadota</taxon>
        <taxon>Betaproteobacteria</taxon>
        <taxon>Burkholderiales</taxon>
        <taxon>Alcaligenaceae</taxon>
        <taxon>Bordetella</taxon>
    </lineage>
</organism>
<name>A9IPE6_BORPD</name>
<keyword evidence="2" id="KW-0449">Lipoprotein</keyword>
<dbReference type="Proteomes" id="UP000001225">
    <property type="component" value="Chromosome"/>
</dbReference>
<dbReference type="NCBIfam" id="TIGR01845">
    <property type="entry name" value="outer_NodT"/>
    <property type="match status" value="1"/>
</dbReference>
<keyword evidence="5" id="KW-1185">Reference proteome</keyword>
<comment type="subcellular location">
    <subcellularLocation>
        <location evidence="2">Cell membrane</location>
        <topology evidence="2">Lipid-anchor</topology>
    </subcellularLocation>
</comment>
<dbReference type="KEGG" id="bpt:Bpet2594"/>
<dbReference type="PANTHER" id="PTHR30203:SF33">
    <property type="entry name" value="BLR4455 PROTEIN"/>
    <property type="match status" value="1"/>
</dbReference>
<evidence type="ECO:0000256" key="2">
    <source>
        <dbReference type="RuleBase" id="RU362097"/>
    </source>
</evidence>
<dbReference type="InterPro" id="IPR003423">
    <property type="entry name" value="OMP_efflux"/>
</dbReference>
<dbReference type="eggNOG" id="COG1538">
    <property type="taxonomic scope" value="Bacteria"/>
</dbReference>
<keyword evidence="2" id="KW-0564">Palmitate</keyword>
<reference evidence="4 5" key="1">
    <citation type="journal article" date="2008" name="BMC Genomics">
        <title>The missing link: Bordetella petrii is endowed with both the metabolic versatility of environmental bacteria and virulence traits of pathogenic Bordetellae.</title>
        <authorList>
            <person name="Gross R."/>
            <person name="Guzman C.A."/>
            <person name="Sebaihia M."/>
            <person name="Martins Dos Santos V.A."/>
            <person name="Pieper D.H."/>
            <person name="Koebnik R."/>
            <person name="Lechner M."/>
            <person name="Bartels D."/>
            <person name="Buhrmester J."/>
            <person name="Choudhuri J.V."/>
            <person name="Ebensen T."/>
            <person name="Gaigalat L."/>
            <person name="Herrmann S."/>
            <person name="Khachane A.N."/>
            <person name="Larisch C."/>
            <person name="Link S."/>
            <person name="Linke B."/>
            <person name="Meyer F."/>
            <person name="Mormann S."/>
            <person name="Nakunst D."/>
            <person name="Rueckert C."/>
            <person name="Schneiker-Bekel S."/>
            <person name="Schulze K."/>
            <person name="Vorhoelter F.J."/>
            <person name="Yevsa T."/>
            <person name="Engle J.T."/>
            <person name="Goldman W.E."/>
            <person name="Puehler A."/>
            <person name="Goebel U.B."/>
            <person name="Goesmann A."/>
            <person name="Bloecker H."/>
            <person name="Kaiser O."/>
            <person name="Martinez-Arias R."/>
        </authorList>
    </citation>
    <scope>NUCLEOTIDE SEQUENCE [LARGE SCALE GENOMIC DNA]</scope>
    <source>
        <strain evidence="5">ATCC BAA-461 / DSM 12804 / CCUG 43448 / CIP 107267 / Se-1111R</strain>
    </source>
</reference>
<dbReference type="PANTHER" id="PTHR30203">
    <property type="entry name" value="OUTER MEMBRANE CATION EFFLUX PROTEIN"/>
    <property type="match status" value="1"/>
</dbReference>
<dbReference type="Gene3D" id="2.20.200.10">
    <property type="entry name" value="Outer membrane efflux proteins (OEP)"/>
    <property type="match status" value="1"/>
</dbReference>
<feature type="chain" id="PRO_5001436714" evidence="2">
    <location>
        <begin position="32"/>
        <end position="521"/>
    </location>
</feature>
<evidence type="ECO:0000313" key="5">
    <source>
        <dbReference type="Proteomes" id="UP000001225"/>
    </source>
</evidence>
<keyword evidence="2" id="KW-0472">Membrane</keyword>
<accession>A9IPE6</accession>
<proteinExistence type="inferred from homology"/>
<dbReference type="AlphaFoldDB" id="A9IPE6"/>
<keyword evidence="2" id="KW-0732">Signal</keyword>
<feature type="signal peptide" evidence="2">
    <location>
        <begin position="1"/>
        <end position="31"/>
    </location>
</feature>